<organism evidence="1 2">
    <name type="scientific">Spizellomyces punctatus (strain DAOM BR117)</name>
    <dbReference type="NCBI Taxonomy" id="645134"/>
    <lineage>
        <taxon>Eukaryota</taxon>
        <taxon>Fungi</taxon>
        <taxon>Fungi incertae sedis</taxon>
        <taxon>Chytridiomycota</taxon>
        <taxon>Chytridiomycota incertae sedis</taxon>
        <taxon>Chytridiomycetes</taxon>
        <taxon>Spizellomycetales</taxon>
        <taxon>Spizellomycetaceae</taxon>
        <taxon>Spizellomyces</taxon>
    </lineage>
</organism>
<dbReference type="PANTHER" id="PTHR14614">
    <property type="entry name" value="HEPATOCELLULAR CARCINOMA-ASSOCIATED ANTIGEN"/>
    <property type="match status" value="1"/>
</dbReference>
<dbReference type="Pfam" id="PF10294">
    <property type="entry name" value="Methyltransf_16"/>
    <property type="match status" value="1"/>
</dbReference>
<accession>A0A0L0HM69</accession>
<sequence length="393" mass="44081">MPEFLRLQLTKPPPQIVYVSQPFPLTVTISDDLGSHVYFGASPLRLRLQLVDPNTYEIDTRFSLRLDRKDGICVPPSGNSYVKFNVTIEPALREKRKAQRIDITHVKLLLKVDEQELLKEVKSEKSWTQEVPDFVGFRGVYHSDAGEILPLPVYSAAIRISSAKAPTNTEVLKTQRCERHFVFSLGPECPVLRLPIQEHIHMTFSTGTHIWDCSPVLAQYLLHARERWIPEGEHVKVLELGAGCGLLGIVSAIVGGDVVVTDMEDTVQGILRDNVNEAQKLIKSSGKNGRLRALSLEWGILPVDTVTSVLEANPDESSRMLVLAADVLYNIGSHEVFLQTLVSIKASFNVDVLIGYKKRGPGEEHFFEMASEEFDVESVGKGWNVEIFWLRSR</sequence>
<dbReference type="EMBL" id="KQ257453">
    <property type="protein sequence ID" value="KND02187.1"/>
    <property type="molecule type" value="Genomic_DNA"/>
</dbReference>
<protein>
    <recommendedName>
        <fullName evidence="3">Methyltransferase-domain-containing protein</fullName>
    </recommendedName>
</protein>
<dbReference type="OMA" id="SELQWGI"/>
<dbReference type="STRING" id="645134.A0A0L0HM69"/>
<keyword evidence="2" id="KW-1185">Reference proteome</keyword>
<dbReference type="Proteomes" id="UP000053201">
    <property type="component" value="Unassembled WGS sequence"/>
</dbReference>
<dbReference type="InParanoid" id="A0A0L0HM69"/>
<name>A0A0L0HM69_SPIPD</name>
<evidence type="ECO:0000313" key="2">
    <source>
        <dbReference type="Proteomes" id="UP000053201"/>
    </source>
</evidence>
<dbReference type="RefSeq" id="XP_016610226.1">
    <property type="nucleotide sequence ID" value="XM_016750959.1"/>
</dbReference>
<dbReference type="InterPro" id="IPR029063">
    <property type="entry name" value="SAM-dependent_MTases_sf"/>
</dbReference>
<gene>
    <name evidence="1" type="ORF">SPPG_02675</name>
</gene>
<evidence type="ECO:0000313" key="1">
    <source>
        <dbReference type="EMBL" id="KND02187.1"/>
    </source>
</evidence>
<dbReference type="OrthoDB" id="407325at2759"/>
<reference evidence="1 2" key="1">
    <citation type="submission" date="2009-08" db="EMBL/GenBank/DDBJ databases">
        <title>The Genome Sequence of Spizellomyces punctatus strain DAOM BR117.</title>
        <authorList>
            <consortium name="The Broad Institute Genome Sequencing Platform"/>
            <person name="Russ C."/>
            <person name="Cuomo C."/>
            <person name="Shea T."/>
            <person name="Young S.K."/>
            <person name="Zeng Q."/>
            <person name="Koehrsen M."/>
            <person name="Haas B."/>
            <person name="Borodovsky M."/>
            <person name="Guigo R."/>
            <person name="Alvarado L."/>
            <person name="Berlin A."/>
            <person name="Bochicchio J."/>
            <person name="Borenstein D."/>
            <person name="Chapman S."/>
            <person name="Chen Z."/>
            <person name="Engels R."/>
            <person name="Freedman E."/>
            <person name="Gellesch M."/>
            <person name="Goldberg J."/>
            <person name="Griggs A."/>
            <person name="Gujja S."/>
            <person name="Heiman D."/>
            <person name="Hepburn T."/>
            <person name="Howarth C."/>
            <person name="Jen D."/>
            <person name="Larson L."/>
            <person name="Lewis B."/>
            <person name="Mehta T."/>
            <person name="Park D."/>
            <person name="Pearson M."/>
            <person name="Roberts A."/>
            <person name="Saif S."/>
            <person name="Shenoy N."/>
            <person name="Sisk P."/>
            <person name="Stolte C."/>
            <person name="Sykes S."/>
            <person name="Thomson T."/>
            <person name="Walk T."/>
            <person name="White J."/>
            <person name="Yandava C."/>
            <person name="Burger G."/>
            <person name="Gray M.W."/>
            <person name="Holland P.W.H."/>
            <person name="King N."/>
            <person name="Lang F.B.F."/>
            <person name="Roger A.J."/>
            <person name="Ruiz-Trillo I."/>
            <person name="Lander E."/>
            <person name="Nusbaum C."/>
        </authorList>
    </citation>
    <scope>NUCLEOTIDE SEQUENCE [LARGE SCALE GENOMIC DNA]</scope>
    <source>
        <strain evidence="1 2">DAOM BR117</strain>
    </source>
</reference>
<dbReference type="PANTHER" id="PTHR14614:SF163">
    <property type="entry name" value="METHYLTRANSFERASE SMALL DOMAIN-CONTAINING PROTEIN"/>
    <property type="match status" value="1"/>
</dbReference>
<evidence type="ECO:0008006" key="3">
    <source>
        <dbReference type="Google" id="ProtNLM"/>
    </source>
</evidence>
<dbReference type="FunCoup" id="A0A0L0HM69">
    <property type="interactions" value="30"/>
</dbReference>
<dbReference type="InterPro" id="IPR019410">
    <property type="entry name" value="Methyltransf_16"/>
</dbReference>
<dbReference type="GeneID" id="27686244"/>
<dbReference type="eggNOG" id="KOG2793">
    <property type="taxonomic scope" value="Eukaryota"/>
</dbReference>
<dbReference type="Gene3D" id="3.40.50.150">
    <property type="entry name" value="Vaccinia Virus protein VP39"/>
    <property type="match status" value="1"/>
</dbReference>
<dbReference type="SUPFAM" id="SSF53335">
    <property type="entry name" value="S-adenosyl-L-methionine-dependent methyltransferases"/>
    <property type="match status" value="1"/>
</dbReference>
<proteinExistence type="predicted"/>
<dbReference type="VEuPathDB" id="FungiDB:SPPG_02675"/>
<dbReference type="AlphaFoldDB" id="A0A0L0HM69"/>